<dbReference type="InterPro" id="IPR000889">
    <property type="entry name" value="Glutathione_peroxidase"/>
</dbReference>
<comment type="caution">
    <text evidence="6">The sequence shown here is derived from an EMBL/GenBank/DDBJ whole genome shotgun (WGS) entry which is preliminary data.</text>
</comment>
<name>A0ABS9KZ30_9BACT</name>
<evidence type="ECO:0000256" key="1">
    <source>
        <dbReference type="ARBA" id="ARBA00006926"/>
    </source>
</evidence>
<dbReference type="EMBL" id="JAKLTR010000023">
    <property type="protein sequence ID" value="MCG2617601.1"/>
    <property type="molecule type" value="Genomic_DNA"/>
</dbReference>
<gene>
    <name evidence="6" type="ORF">LZZ85_25095</name>
</gene>
<evidence type="ECO:0000256" key="3">
    <source>
        <dbReference type="ARBA" id="ARBA00023002"/>
    </source>
</evidence>
<dbReference type="PRINTS" id="PR01011">
    <property type="entry name" value="GLUTPROXDASE"/>
</dbReference>
<protein>
    <recommendedName>
        <fullName evidence="4">Glutathione peroxidase</fullName>
    </recommendedName>
</protein>
<dbReference type="GO" id="GO:0004601">
    <property type="term" value="F:peroxidase activity"/>
    <property type="evidence" value="ECO:0007669"/>
    <property type="project" value="UniProtKB-KW"/>
</dbReference>
<accession>A0ABS9KZ30</accession>
<dbReference type="PIRSF" id="PIRSF000303">
    <property type="entry name" value="Glutathion_perox"/>
    <property type="match status" value="1"/>
</dbReference>
<organism evidence="6 7">
    <name type="scientific">Terrimonas ginsenosidimutans</name>
    <dbReference type="NCBI Taxonomy" id="2908004"/>
    <lineage>
        <taxon>Bacteria</taxon>
        <taxon>Pseudomonadati</taxon>
        <taxon>Bacteroidota</taxon>
        <taxon>Chitinophagia</taxon>
        <taxon>Chitinophagales</taxon>
        <taxon>Chitinophagaceae</taxon>
        <taxon>Terrimonas</taxon>
    </lineage>
</organism>
<evidence type="ECO:0000256" key="4">
    <source>
        <dbReference type="RuleBase" id="RU000499"/>
    </source>
</evidence>
<keyword evidence="7" id="KW-1185">Reference proteome</keyword>
<evidence type="ECO:0000313" key="6">
    <source>
        <dbReference type="EMBL" id="MCG2617601.1"/>
    </source>
</evidence>
<dbReference type="Proteomes" id="UP001165367">
    <property type="component" value="Unassembled WGS sequence"/>
</dbReference>
<dbReference type="PROSITE" id="PS51355">
    <property type="entry name" value="GLUTATHIONE_PEROXID_3"/>
    <property type="match status" value="1"/>
</dbReference>
<dbReference type="PANTHER" id="PTHR11592:SF134">
    <property type="entry name" value="PHOSPHOLIPID HYDROPEROXIDE GLUTATHIONE PEROXIDASE"/>
    <property type="match status" value="1"/>
</dbReference>
<dbReference type="Gene3D" id="3.40.30.10">
    <property type="entry name" value="Glutaredoxin"/>
    <property type="match status" value="1"/>
</dbReference>
<keyword evidence="2 4" id="KW-0575">Peroxidase</keyword>
<keyword evidence="3 4" id="KW-0560">Oxidoreductase</keyword>
<dbReference type="PROSITE" id="PS00460">
    <property type="entry name" value="GLUTATHIONE_PEROXID_1"/>
    <property type="match status" value="1"/>
</dbReference>
<dbReference type="InterPro" id="IPR029759">
    <property type="entry name" value="GPX_AS"/>
</dbReference>
<dbReference type="PANTHER" id="PTHR11592">
    <property type="entry name" value="GLUTATHIONE PEROXIDASE"/>
    <property type="match status" value="1"/>
</dbReference>
<proteinExistence type="inferred from homology"/>
<dbReference type="InterPro" id="IPR036249">
    <property type="entry name" value="Thioredoxin-like_sf"/>
</dbReference>
<dbReference type="Pfam" id="PF00255">
    <property type="entry name" value="GSHPx"/>
    <property type="match status" value="1"/>
</dbReference>
<sequence>MTYRQKLLKAFYPVLMFFSKTTGKNGKSMDNTNGLTPPASIYDLSVTLNNGQQQSLGDFKGKKILFVNTASDCGYTPQYEDLQKLYTTYQDKLVVIGFPANDFKEQEKGSDEQIAEFCKINFGVTFPLAQKSSVIKGAEQNPVFSWLSDPSKNGWNDQQPTWNFSKYLVDEKGILIKYFDPGISPSNPDVKQAVEQE</sequence>
<feature type="domain" description="Thioredoxin" evidence="5">
    <location>
        <begin position="35"/>
        <end position="197"/>
    </location>
</feature>
<evidence type="ECO:0000259" key="5">
    <source>
        <dbReference type="PROSITE" id="PS51352"/>
    </source>
</evidence>
<comment type="similarity">
    <text evidence="1 4">Belongs to the glutathione peroxidase family.</text>
</comment>
<evidence type="ECO:0000313" key="7">
    <source>
        <dbReference type="Proteomes" id="UP001165367"/>
    </source>
</evidence>
<dbReference type="InterPro" id="IPR013766">
    <property type="entry name" value="Thioredoxin_domain"/>
</dbReference>
<evidence type="ECO:0000256" key="2">
    <source>
        <dbReference type="ARBA" id="ARBA00022559"/>
    </source>
</evidence>
<dbReference type="CDD" id="cd00340">
    <property type="entry name" value="GSH_Peroxidase"/>
    <property type="match status" value="1"/>
</dbReference>
<dbReference type="PROSITE" id="PS51352">
    <property type="entry name" value="THIOREDOXIN_2"/>
    <property type="match status" value="1"/>
</dbReference>
<dbReference type="RefSeq" id="WP_237876391.1">
    <property type="nucleotide sequence ID" value="NZ_JAKLTR010000023.1"/>
</dbReference>
<reference evidence="6" key="1">
    <citation type="submission" date="2022-01" db="EMBL/GenBank/DDBJ databases">
        <authorList>
            <person name="Jo J.-H."/>
            <person name="Im W.-T."/>
        </authorList>
    </citation>
    <scope>NUCLEOTIDE SEQUENCE</scope>
    <source>
        <strain evidence="6">NA20</strain>
    </source>
</reference>
<dbReference type="SUPFAM" id="SSF52833">
    <property type="entry name" value="Thioredoxin-like"/>
    <property type="match status" value="1"/>
</dbReference>